<organism evidence="1 2">
    <name type="scientific">Hyella patelloides LEGE 07179</name>
    <dbReference type="NCBI Taxonomy" id="945734"/>
    <lineage>
        <taxon>Bacteria</taxon>
        <taxon>Bacillati</taxon>
        <taxon>Cyanobacteriota</taxon>
        <taxon>Cyanophyceae</taxon>
        <taxon>Pleurocapsales</taxon>
        <taxon>Hyellaceae</taxon>
        <taxon>Hyella</taxon>
    </lineage>
</organism>
<protein>
    <submittedName>
        <fullName evidence="1">Uncharacterized protein</fullName>
    </submittedName>
</protein>
<evidence type="ECO:0000313" key="2">
    <source>
        <dbReference type="Proteomes" id="UP000320055"/>
    </source>
</evidence>
<evidence type="ECO:0000313" key="1">
    <source>
        <dbReference type="EMBL" id="VEP14875.1"/>
    </source>
</evidence>
<sequence length="39" mass="4362">MKTILMCISDVPYIRQALPRNTRFINGSLWIPGTALVTA</sequence>
<dbReference type="Proteomes" id="UP000320055">
    <property type="component" value="Unassembled WGS sequence"/>
</dbReference>
<name>A0A563VTZ8_9CYAN</name>
<reference evidence="1 2" key="1">
    <citation type="submission" date="2019-01" db="EMBL/GenBank/DDBJ databases">
        <authorList>
            <person name="Brito A."/>
        </authorList>
    </citation>
    <scope>NUCLEOTIDE SEQUENCE [LARGE SCALE GENOMIC DNA]</scope>
    <source>
        <strain evidence="1">1</strain>
    </source>
</reference>
<dbReference type="AlphaFoldDB" id="A0A563VTZ8"/>
<dbReference type="EMBL" id="CAACVJ010000217">
    <property type="protein sequence ID" value="VEP14875.1"/>
    <property type="molecule type" value="Genomic_DNA"/>
</dbReference>
<gene>
    <name evidence="1" type="ORF">H1P_2940006</name>
</gene>
<accession>A0A563VTZ8</accession>
<proteinExistence type="predicted"/>
<keyword evidence="2" id="KW-1185">Reference proteome</keyword>